<dbReference type="AlphaFoldDB" id="A0A9D1PQG5"/>
<feature type="non-terminal residue" evidence="2">
    <location>
        <position position="171"/>
    </location>
</feature>
<evidence type="ECO:0000313" key="2">
    <source>
        <dbReference type="EMBL" id="HIV85377.1"/>
    </source>
</evidence>
<reference evidence="2" key="2">
    <citation type="submission" date="2021-04" db="EMBL/GenBank/DDBJ databases">
        <authorList>
            <person name="Gilroy R."/>
        </authorList>
    </citation>
    <scope>NUCLEOTIDE SEQUENCE</scope>
    <source>
        <strain evidence="2">5790</strain>
    </source>
</reference>
<organism evidence="2 3">
    <name type="scientific">Candidatus Monoglobus merdigallinarum</name>
    <dbReference type="NCBI Taxonomy" id="2838698"/>
    <lineage>
        <taxon>Bacteria</taxon>
        <taxon>Bacillati</taxon>
        <taxon>Bacillota</taxon>
        <taxon>Clostridia</taxon>
        <taxon>Monoglobales</taxon>
        <taxon>Monoglobaceae</taxon>
        <taxon>Monoglobus</taxon>
    </lineage>
</organism>
<proteinExistence type="predicted"/>
<dbReference type="Pfam" id="PF13306">
    <property type="entry name" value="LRR_5"/>
    <property type="match status" value="1"/>
</dbReference>
<dbReference type="Gene3D" id="3.80.10.10">
    <property type="entry name" value="Ribonuclease Inhibitor"/>
    <property type="match status" value="1"/>
</dbReference>
<gene>
    <name evidence="2" type="ORF">H9900_01040</name>
</gene>
<name>A0A9D1PQG5_9FIRM</name>
<feature type="signal peptide" evidence="1">
    <location>
        <begin position="1"/>
        <end position="21"/>
    </location>
</feature>
<dbReference type="InterPro" id="IPR026906">
    <property type="entry name" value="LRR_5"/>
</dbReference>
<dbReference type="Proteomes" id="UP000824162">
    <property type="component" value="Unassembled WGS sequence"/>
</dbReference>
<protein>
    <submittedName>
        <fullName evidence="2">Leucine-rich repeat domain-containing protein</fullName>
    </submittedName>
</protein>
<accession>A0A9D1PQG5</accession>
<dbReference type="SUPFAM" id="SSF52058">
    <property type="entry name" value="L domain-like"/>
    <property type="match status" value="1"/>
</dbReference>
<dbReference type="PANTHER" id="PTHR45661">
    <property type="entry name" value="SURFACE ANTIGEN"/>
    <property type="match status" value="1"/>
</dbReference>
<reference evidence="2" key="1">
    <citation type="journal article" date="2021" name="PeerJ">
        <title>Extensive microbial diversity within the chicken gut microbiome revealed by metagenomics and culture.</title>
        <authorList>
            <person name="Gilroy R."/>
            <person name="Ravi A."/>
            <person name="Getino M."/>
            <person name="Pursley I."/>
            <person name="Horton D.L."/>
            <person name="Alikhan N.F."/>
            <person name="Baker D."/>
            <person name="Gharbi K."/>
            <person name="Hall N."/>
            <person name="Watson M."/>
            <person name="Adriaenssens E.M."/>
            <person name="Foster-Nyarko E."/>
            <person name="Jarju S."/>
            <person name="Secka A."/>
            <person name="Antonio M."/>
            <person name="Oren A."/>
            <person name="Chaudhuri R.R."/>
            <person name="La Ragione R."/>
            <person name="Hildebrand F."/>
            <person name="Pallen M.J."/>
        </authorList>
    </citation>
    <scope>NUCLEOTIDE SEQUENCE</scope>
    <source>
        <strain evidence="2">5790</strain>
    </source>
</reference>
<dbReference type="EMBL" id="DXIJ01000019">
    <property type="protein sequence ID" value="HIV85377.1"/>
    <property type="molecule type" value="Genomic_DNA"/>
</dbReference>
<comment type="caution">
    <text evidence="2">The sequence shown here is derived from an EMBL/GenBank/DDBJ whole genome shotgun (WGS) entry which is preliminary data.</text>
</comment>
<dbReference type="InterPro" id="IPR032675">
    <property type="entry name" value="LRR_dom_sf"/>
</dbReference>
<evidence type="ECO:0000256" key="1">
    <source>
        <dbReference type="SAM" id="SignalP"/>
    </source>
</evidence>
<sequence>MKKLISVFLLTCMFLTITAYASVPDESKTAEDTEIYGVLSYRINADNTITIVGCNKEAAEVDIPAEIDGRSVTGIGDYAFRNCDNLKSVSIPSSVTGIGEGAFEYCYELSAAAIPYGVKSIEKRTFFGCESIASVTIPDSVTSIGQSAFYGCIGLKNVDIPNSVTCIEKYA</sequence>
<feature type="chain" id="PRO_5038876084" evidence="1">
    <location>
        <begin position="22"/>
        <end position="171"/>
    </location>
</feature>
<dbReference type="PANTHER" id="PTHR45661:SF3">
    <property type="entry name" value="IG-LIKE DOMAIN-CONTAINING PROTEIN"/>
    <property type="match status" value="1"/>
</dbReference>
<dbReference type="InterPro" id="IPR053139">
    <property type="entry name" value="Surface_bspA-like"/>
</dbReference>
<evidence type="ECO:0000313" key="3">
    <source>
        <dbReference type="Proteomes" id="UP000824162"/>
    </source>
</evidence>
<keyword evidence="1" id="KW-0732">Signal</keyword>